<reference evidence="6" key="1">
    <citation type="submission" date="2021-04" db="EMBL/GenBank/DDBJ databases">
        <title>First draft genome resource for Brassicaceae pathogens Fusarium oxysporum f. sp. raphani and Fusarium oxysporum f. sp. rapae.</title>
        <authorList>
            <person name="Asai S."/>
        </authorList>
    </citation>
    <scope>NUCLEOTIDE SEQUENCE</scope>
    <source>
        <strain evidence="6">Tf1208</strain>
    </source>
</reference>
<evidence type="ECO:0000313" key="6">
    <source>
        <dbReference type="EMBL" id="KAG7409354.1"/>
    </source>
</evidence>
<evidence type="ECO:0000313" key="7">
    <source>
        <dbReference type="Proteomes" id="UP000694050"/>
    </source>
</evidence>
<keyword evidence="3" id="KW-0479">Metal-binding</keyword>
<organism evidence="6 7">
    <name type="scientific">Fusarium oxysporum f. sp. rapae</name>
    <dbReference type="NCBI Taxonomy" id="485398"/>
    <lineage>
        <taxon>Eukaryota</taxon>
        <taxon>Fungi</taxon>
        <taxon>Dikarya</taxon>
        <taxon>Ascomycota</taxon>
        <taxon>Pezizomycotina</taxon>
        <taxon>Sordariomycetes</taxon>
        <taxon>Hypocreomycetidae</taxon>
        <taxon>Hypocreales</taxon>
        <taxon>Nectriaceae</taxon>
        <taxon>Fusarium</taxon>
        <taxon>Fusarium oxysporum species complex</taxon>
    </lineage>
</organism>
<keyword evidence="4" id="KW-0378">Hydrolase</keyword>
<dbReference type="Proteomes" id="UP000694050">
    <property type="component" value="Unassembled WGS sequence"/>
</dbReference>
<dbReference type="PANTHER" id="PTHR42978:SF2">
    <property type="entry name" value="102 KBASES UNSTABLE REGION: FROM 1 TO 119443"/>
    <property type="match status" value="1"/>
</dbReference>
<keyword evidence="5" id="KW-0862">Zinc</keyword>
<dbReference type="GO" id="GO:0046872">
    <property type="term" value="F:metal ion binding"/>
    <property type="evidence" value="ECO:0007669"/>
    <property type="project" value="UniProtKB-KW"/>
</dbReference>
<dbReference type="CDD" id="cd07730">
    <property type="entry name" value="metallo-hydrolase-like_MBL-fold"/>
    <property type="match status" value="1"/>
</dbReference>
<dbReference type="GO" id="GO:0004497">
    <property type="term" value="F:monooxygenase activity"/>
    <property type="evidence" value="ECO:0007669"/>
    <property type="project" value="UniProtKB-KW"/>
</dbReference>
<comment type="cofactor">
    <cofactor evidence="1">
        <name>Zn(2+)</name>
        <dbReference type="ChEBI" id="CHEBI:29105"/>
    </cofactor>
</comment>
<evidence type="ECO:0000256" key="4">
    <source>
        <dbReference type="ARBA" id="ARBA00022801"/>
    </source>
</evidence>
<protein>
    <submittedName>
        <fullName evidence="6">Cytochrome P450 monooxygenase mpaDE</fullName>
    </submittedName>
</protein>
<proteinExistence type="inferred from homology"/>
<name>A0A8J5TSL6_FUSOX</name>
<keyword evidence="6" id="KW-0560">Oxidoreductase</keyword>
<keyword evidence="6" id="KW-0503">Monooxygenase</keyword>
<dbReference type="InterPro" id="IPR051013">
    <property type="entry name" value="MBL_superfamily_lactonases"/>
</dbReference>
<evidence type="ECO:0000256" key="2">
    <source>
        <dbReference type="ARBA" id="ARBA00007749"/>
    </source>
</evidence>
<dbReference type="EMBL" id="JAELUQ010000008">
    <property type="protein sequence ID" value="KAG7409354.1"/>
    <property type="molecule type" value="Genomic_DNA"/>
</dbReference>
<dbReference type="GO" id="GO:0016787">
    <property type="term" value="F:hydrolase activity"/>
    <property type="evidence" value="ECO:0007669"/>
    <property type="project" value="UniProtKB-KW"/>
</dbReference>
<evidence type="ECO:0000256" key="3">
    <source>
        <dbReference type="ARBA" id="ARBA00022723"/>
    </source>
</evidence>
<evidence type="ECO:0000256" key="5">
    <source>
        <dbReference type="ARBA" id="ARBA00022833"/>
    </source>
</evidence>
<comment type="caution">
    <text evidence="6">The sequence shown here is derived from an EMBL/GenBank/DDBJ whole genome shotgun (WGS) entry which is preliminary data.</text>
</comment>
<dbReference type="AlphaFoldDB" id="A0A8J5TSL6"/>
<evidence type="ECO:0000256" key="1">
    <source>
        <dbReference type="ARBA" id="ARBA00001947"/>
    </source>
</evidence>
<dbReference type="PANTHER" id="PTHR42978">
    <property type="entry name" value="QUORUM-QUENCHING LACTONASE YTNP-RELATED-RELATED"/>
    <property type="match status" value="1"/>
</dbReference>
<gene>
    <name evidence="6" type="primary">mpaDE-0</name>
    <name evidence="6" type="ORF">Forpe1208_v010902</name>
</gene>
<comment type="similarity">
    <text evidence="2">Belongs to the metallo-beta-lactamase superfamily.</text>
</comment>
<accession>A0A8J5TSL6</accession>
<sequence>MSFVSVHALSAGYLTLPERFFVTPLEDVSVRKTVPSLSFLIQHKDRDSGRTMRIVFDLGIRRKLQDYAPPIYKHAQTRQPLSGDHDTVKSLASGGLGPDDIDVIMFSHLHWDHVGTPSDYPNSTYVVGPGAAKLINGKREPAPGSHNHFEEGMLDMKRTIELPPVGLPLTPPPLEEQTSLSTQTQRLTGYFSQPWHRKGRFEAVLDVFGDGSLHVVSAPGHIDGHINLLCRLEDGKHVYLAGDSCHDGRLLTREKDIATWTDEAYPGVTCCIHQDKARAEKTLSIIRDTIRDPGELKEVEVVFAHDGEWEKQAEDEGRFFPGNGCVSITSLGFAKAAGVVTIITSSSDNKLKDVKKTYAVDHVINYKKTTN</sequence>